<proteinExistence type="predicted"/>
<gene>
    <name evidence="2" type="ORF">SAMN05192580_1486</name>
</gene>
<feature type="domain" description="YetF C-terminal" evidence="1">
    <location>
        <begin position="1"/>
        <end position="32"/>
    </location>
</feature>
<evidence type="ECO:0000313" key="3">
    <source>
        <dbReference type="Proteomes" id="UP000198824"/>
    </source>
</evidence>
<dbReference type="InterPro" id="IPR007353">
    <property type="entry name" value="DUF421"/>
</dbReference>
<evidence type="ECO:0000313" key="2">
    <source>
        <dbReference type="EMBL" id="SFR87986.1"/>
    </source>
</evidence>
<dbReference type="AlphaFoldDB" id="A0A1I6K9V8"/>
<dbReference type="InterPro" id="IPR023090">
    <property type="entry name" value="UPF0702_alpha/beta_dom_sf"/>
</dbReference>
<accession>A0A1I6K9V8</accession>
<dbReference type="RefSeq" id="WP_423228892.1">
    <property type="nucleotide sequence ID" value="NZ_FOZG01000001.1"/>
</dbReference>
<evidence type="ECO:0000259" key="1">
    <source>
        <dbReference type="Pfam" id="PF04239"/>
    </source>
</evidence>
<keyword evidence="3" id="KW-1185">Reference proteome</keyword>
<name>A0A1I6K9V8_9SPHN</name>
<dbReference type="Pfam" id="PF04239">
    <property type="entry name" value="DUF421"/>
    <property type="match status" value="1"/>
</dbReference>
<reference evidence="2 3" key="1">
    <citation type="submission" date="2016-10" db="EMBL/GenBank/DDBJ databases">
        <authorList>
            <person name="de Groot N.N."/>
        </authorList>
    </citation>
    <scope>NUCLEOTIDE SEQUENCE [LARGE SCALE GENOMIC DNA]</scope>
    <source>
        <strain evidence="2 3">S5-249</strain>
    </source>
</reference>
<sequence length="44" mass="4797">MRLAGIARMYQVAWAILETRGKISFIGKDDGEVQADADDQGSVN</sequence>
<dbReference type="Gene3D" id="3.30.240.20">
    <property type="entry name" value="bsu07140 like domains"/>
    <property type="match status" value="1"/>
</dbReference>
<dbReference type="Proteomes" id="UP000198824">
    <property type="component" value="Unassembled WGS sequence"/>
</dbReference>
<protein>
    <recommendedName>
        <fullName evidence="1">YetF C-terminal domain-containing protein</fullName>
    </recommendedName>
</protein>
<dbReference type="EMBL" id="FOZG01000001">
    <property type="protein sequence ID" value="SFR87986.1"/>
    <property type="molecule type" value="Genomic_DNA"/>
</dbReference>
<organism evidence="2 3">
    <name type="scientific">Sphingomonas jatrophae</name>
    <dbReference type="NCBI Taxonomy" id="1166337"/>
    <lineage>
        <taxon>Bacteria</taxon>
        <taxon>Pseudomonadati</taxon>
        <taxon>Pseudomonadota</taxon>
        <taxon>Alphaproteobacteria</taxon>
        <taxon>Sphingomonadales</taxon>
        <taxon>Sphingomonadaceae</taxon>
        <taxon>Sphingomonas</taxon>
    </lineage>
</organism>